<dbReference type="PANTHER" id="PTHR36922">
    <property type="entry name" value="BLL2446 PROTEIN"/>
    <property type="match status" value="1"/>
</dbReference>
<organism evidence="1 2">
    <name type="scientific">Lysobacter cavernae</name>
    <dbReference type="NCBI Taxonomy" id="1685901"/>
    <lineage>
        <taxon>Bacteria</taxon>
        <taxon>Pseudomonadati</taxon>
        <taxon>Pseudomonadota</taxon>
        <taxon>Gammaproteobacteria</taxon>
        <taxon>Lysobacterales</taxon>
        <taxon>Lysobacteraceae</taxon>
        <taxon>Lysobacter</taxon>
    </lineage>
</organism>
<protein>
    <submittedName>
        <fullName evidence="1">DUF1993 family protein</fullName>
    </submittedName>
</protein>
<dbReference type="InterPro" id="IPR018531">
    <property type="entry name" value="DUF1993"/>
</dbReference>
<gene>
    <name evidence="1" type="ORF">ACFOLC_10180</name>
</gene>
<dbReference type="Pfam" id="PF09351">
    <property type="entry name" value="DUF1993"/>
    <property type="match status" value="1"/>
</dbReference>
<name>A0ABV7RP02_9GAMM</name>
<comment type="caution">
    <text evidence="1">The sequence shown here is derived from an EMBL/GenBank/DDBJ whole genome shotgun (WGS) entry which is preliminary data.</text>
</comment>
<dbReference type="EMBL" id="JBHRXK010000004">
    <property type="protein sequence ID" value="MFC3551376.1"/>
    <property type="molecule type" value="Genomic_DNA"/>
</dbReference>
<dbReference type="SUPFAM" id="SSF109854">
    <property type="entry name" value="DinB/YfiT-like putative metalloenzymes"/>
    <property type="match status" value="1"/>
</dbReference>
<reference evidence="2" key="1">
    <citation type="journal article" date="2019" name="Int. J. Syst. Evol. Microbiol.">
        <title>The Global Catalogue of Microorganisms (GCM) 10K type strain sequencing project: providing services to taxonomists for standard genome sequencing and annotation.</title>
        <authorList>
            <consortium name="The Broad Institute Genomics Platform"/>
            <consortium name="The Broad Institute Genome Sequencing Center for Infectious Disease"/>
            <person name="Wu L."/>
            <person name="Ma J."/>
        </authorList>
    </citation>
    <scope>NUCLEOTIDE SEQUENCE [LARGE SCALE GENOMIC DNA]</scope>
    <source>
        <strain evidence="2">KCTC 42875</strain>
    </source>
</reference>
<proteinExistence type="predicted"/>
<dbReference type="PANTHER" id="PTHR36922:SF1">
    <property type="entry name" value="DUF1993 DOMAIN-CONTAINING PROTEIN"/>
    <property type="match status" value="1"/>
</dbReference>
<dbReference type="Gene3D" id="1.20.120.450">
    <property type="entry name" value="dinb family like domain"/>
    <property type="match status" value="1"/>
</dbReference>
<accession>A0ABV7RP02</accession>
<dbReference type="InterPro" id="IPR034660">
    <property type="entry name" value="DinB/YfiT-like"/>
</dbReference>
<evidence type="ECO:0000313" key="1">
    <source>
        <dbReference type="EMBL" id="MFC3551376.1"/>
    </source>
</evidence>
<dbReference type="RefSeq" id="WP_386759143.1">
    <property type="nucleotide sequence ID" value="NZ_JBHRXK010000004.1"/>
</dbReference>
<dbReference type="Proteomes" id="UP001595740">
    <property type="component" value="Unassembled WGS sequence"/>
</dbReference>
<sequence>MSLSMHQATVPVFVRSLKNLRRVLEKGEAHARAKNITPDALLESRLIDDMLPLRRNVQIATDMAKNGSARLAAVDPLKFEDNETTFDELYVRIDRAIDYIGSFDTQQLGGSEQRTVSFRTQTWGELRYEGPAYLTEFLLPNFFFHCTTCYAILRKAGVELGKKDYLGLA</sequence>
<keyword evidence="2" id="KW-1185">Reference proteome</keyword>
<evidence type="ECO:0000313" key="2">
    <source>
        <dbReference type="Proteomes" id="UP001595740"/>
    </source>
</evidence>